<reference evidence="3" key="1">
    <citation type="submission" date="2025-08" db="UniProtKB">
        <authorList>
            <consortium name="RefSeq"/>
        </authorList>
    </citation>
    <scope>IDENTIFICATION</scope>
    <source>
        <tissue evidence="3">Testes</tissue>
    </source>
</reference>
<feature type="compositionally biased region" description="Polar residues" evidence="1">
    <location>
        <begin position="179"/>
        <end position="188"/>
    </location>
</feature>
<feature type="region of interest" description="Disordered" evidence="1">
    <location>
        <begin position="317"/>
        <end position="348"/>
    </location>
</feature>
<dbReference type="GeneID" id="100378203"/>
<organism evidence="2 3">
    <name type="scientific">Saccoglossus kowalevskii</name>
    <name type="common">Acorn worm</name>
    <dbReference type="NCBI Taxonomy" id="10224"/>
    <lineage>
        <taxon>Eukaryota</taxon>
        <taxon>Metazoa</taxon>
        <taxon>Hemichordata</taxon>
        <taxon>Enteropneusta</taxon>
        <taxon>Harrimaniidae</taxon>
        <taxon>Saccoglossus</taxon>
    </lineage>
</organism>
<evidence type="ECO:0000313" key="3">
    <source>
        <dbReference type="RefSeq" id="XP_006812147.1"/>
    </source>
</evidence>
<feature type="region of interest" description="Disordered" evidence="1">
    <location>
        <begin position="160"/>
        <end position="212"/>
    </location>
</feature>
<accession>A0ABM0LWK6</accession>
<name>A0ABM0LWK6_SACKO</name>
<proteinExistence type="predicted"/>
<protein>
    <submittedName>
        <fullName evidence="3">Uncharacterized protein LOC100378203</fullName>
    </submittedName>
</protein>
<evidence type="ECO:0000313" key="2">
    <source>
        <dbReference type="Proteomes" id="UP000694865"/>
    </source>
</evidence>
<dbReference type="RefSeq" id="XP_006812147.1">
    <property type="nucleotide sequence ID" value="XM_006812084.1"/>
</dbReference>
<dbReference type="Gene3D" id="1.20.5.340">
    <property type="match status" value="1"/>
</dbReference>
<evidence type="ECO:0000256" key="1">
    <source>
        <dbReference type="SAM" id="MobiDB-lite"/>
    </source>
</evidence>
<keyword evidence="2" id="KW-1185">Reference proteome</keyword>
<sequence length="348" mass="37105">MPRKPEKLELENLSLVKYEQEAMTPTIRLTVPNSVVSTKNNDKSGINNPAFSFDKEDILKKLDCVSLDIPLSPVPNSLNHLGSSISLSASLSGVDPNGLLAPSLTNGQVSQGLRQRSRCNTANDSLLPPSLAHMLANKRHSLPVPGKVDYLTPTAPLLAPTLSNGKLSNGNVKHDNSRSKSQPSSPIRSKSPWERLFGSKKDRQPSVISSVSGLSDFSGSAASFDGDGSLPSIHSPAGTKLRDLVKSVTQQAKKLRKNEIHPAPAITPASEPSTLAPPTHAANNQLDAENNHVDVANNQVDAANNQVDVANNQLDGANNQLDAANNQLDAANNQLDAENNQVDEQTTR</sequence>
<feature type="region of interest" description="Disordered" evidence="1">
    <location>
        <begin position="248"/>
        <end position="282"/>
    </location>
</feature>
<feature type="compositionally biased region" description="Basic and acidic residues" evidence="1">
    <location>
        <begin position="191"/>
        <end position="204"/>
    </location>
</feature>
<gene>
    <name evidence="3" type="primary">LOC100378203</name>
</gene>
<dbReference type="Proteomes" id="UP000694865">
    <property type="component" value="Unplaced"/>
</dbReference>
<feature type="compositionally biased region" description="Polar residues" evidence="1">
    <location>
        <begin position="338"/>
        <end position="348"/>
    </location>
</feature>
<feature type="compositionally biased region" description="Low complexity" evidence="1">
    <location>
        <begin position="317"/>
        <end position="337"/>
    </location>
</feature>